<keyword evidence="10" id="KW-1185">Reference proteome</keyword>
<dbReference type="PROSITE" id="PS50110">
    <property type="entry name" value="RESPONSE_REGULATORY"/>
    <property type="match status" value="1"/>
</dbReference>
<dbReference type="Pfam" id="PF00072">
    <property type="entry name" value="Response_reg"/>
    <property type="match status" value="1"/>
</dbReference>
<proteinExistence type="inferred from homology"/>
<feature type="active site" evidence="4 5">
    <location>
        <position position="302"/>
    </location>
</feature>
<comment type="similarity">
    <text evidence="4">Belongs to the CheB family.</text>
</comment>
<comment type="catalytic activity">
    <reaction evidence="4">
        <text>L-glutaminyl-[protein] + H2O = L-glutamyl-[protein] + NH4(+)</text>
        <dbReference type="Rhea" id="RHEA:16441"/>
        <dbReference type="Rhea" id="RHEA-COMP:10207"/>
        <dbReference type="Rhea" id="RHEA-COMP:10208"/>
        <dbReference type="ChEBI" id="CHEBI:15377"/>
        <dbReference type="ChEBI" id="CHEBI:28938"/>
        <dbReference type="ChEBI" id="CHEBI:29973"/>
        <dbReference type="ChEBI" id="CHEBI:30011"/>
        <dbReference type="EC" id="3.5.1.44"/>
    </reaction>
</comment>
<comment type="caution">
    <text evidence="9">The sequence shown here is derived from an EMBL/GenBank/DDBJ whole genome shotgun (WGS) entry which is preliminary data.</text>
</comment>
<protein>
    <recommendedName>
        <fullName evidence="4">Protein-glutamate methylesterase/protein-glutamine glutaminase</fullName>
        <ecNumber evidence="4">3.1.1.61</ecNumber>
        <ecNumber evidence="4">3.5.1.44</ecNumber>
    </recommendedName>
</protein>
<evidence type="ECO:0000313" key="9">
    <source>
        <dbReference type="EMBL" id="TPD62007.1"/>
    </source>
</evidence>
<keyword evidence="2 4" id="KW-0378">Hydrolase</keyword>
<evidence type="ECO:0000256" key="2">
    <source>
        <dbReference type="ARBA" id="ARBA00022801"/>
    </source>
</evidence>
<comment type="domain">
    <text evidence="4">Contains a C-terminal catalytic domain, and an N-terminal region which modulates catalytic activity.</text>
</comment>
<comment type="subcellular location">
    <subcellularLocation>
        <location evidence="4">Cytoplasm</location>
    </subcellularLocation>
</comment>
<dbReference type="OrthoDB" id="9793421at2"/>
<dbReference type="GO" id="GO:0008984">
    <property type="term" value="F:protein-glutamate methylesterase activity"/>
    <property type="evidence" value="ECO:0007669"/>
    <property type="project" value="UniProtKB-UniRule"/>
</dbReference>
<feature type="modified residue" description="4-aspartylphosphate" evidence="4 6">
    <location>
        <position position="50"/>
    </location>
</feature>
<feature type="active site" evidence="4 5">
    <location>
        <position position="206"/>
    </location>
</feature>
<dbReference type="GO" id="GO:0050568">
    <property type="term" value="F:protein-glutamine glutaminase activity"/>
    <property type="evidence" value="ECO:0007669"/>
    <property type="project" value="UniProtKB-UniRule"/>
</dbReference>
<evidence type="ECO:0000259" key="8">
    <source>
        <dbReference type="PROSITE" id="PS50122"/>
    </source>
</evidence>
<accession>A0A501PPI0</accession>
<comment type="catalytic activity">
    <reaction evidence="3 4">
        <text>[protein]-L-glutamate 5-O-methyl ester + H2O = L-glutamyl-[protein] + methanol + H(+)</text>
        <dbReference type="Rhea" id="RHEA:23236"/>
        <dbReference type="Rhea" id="RHEA-COMP:10208"/>
        <dbReference type="Rhea" id="RHEA-COMP:10311"/>
        <dbReference type="ChEBI" id="CHEBI:15377"/>
        <dbReference type="ChEBI" id="CHEBI:15378"/>
        <dbReference type="ChEBI" id="CHEBI:17790"/>
        <dbReference type="ChEBI" id="CHEBI:29973"/>
        <dbReference type="ChEBI" id="CHEBI:82795"/>
        <dbReference type="EC" id="3.1.1.61"/>
    </reaction>
</comment>
<dbReference type="HAMAP" id="MF_00099">
    <property type="entry name" value="CheB_chemtxs"/>
    <property type="match status" value="1"/>
</dbReference>
<dbReference type="SUPFAM" id="SSF52172">
    <property type="entry name" value="CheY-like"/>
    <property type="match status" value="1"/>
</dbReference>
<feature type="active site" evidence="4 5">
    <location>
        <position position="179"/>
    </location>
</feature>
<dbReference type="SMART" id="SM00448">
    <property type="entry name" value="REC"/>
    <property type="match status" value="1"/>
</dbReference>
<dbReference type="InterPro" id="IPR001789">
    <property type="entry name" value="Sig_transdc_resp-reg_receiver"/>
</dbReference>
<dbReference type="Pfam" id="PF01339">
    <property type="entry name" value="CheB_methylest"/>
    <property type="match status" value="1"/>
</dbReference>
<reference evidence="10" key="1">
    <citation type="submission" date="2019-06" db="EMBL/GenBank/DDBJ databases">
        <title>The complete genome of Emcibacter congregatus ZYLT.</title>
        <authorList>
            <person name="Zhao Z."/>
        </authorList>
    </citation>
    <scope>NUCLEOTIDE SEQUENCE [LARGE SCALE GENOMIC DNA]</scope>
    <source>
        <strain evidence="10">MCCC 1A06723</strain>
    </source>
</reference>
<dbReference type="Gene3D" id="3.40.50.180">
    <property type="entry name" value="Methylesterase CheB, C-terminal domain"/>
    <property type="match status" value="1"/>
</dbReference>
<comment type="function">
    <text evidence="4">Involved in chemotaxis. Part of a chemotaxis signal transduction system that modulates chemotaxis in response to various stimuli. Catalyzes the demethylation of specific methylglutamate residues introduced into the chemoreceptors (methyl-accepting chemotaxis proteins or MCP) by CheR. Also mediates the irreversible deamidation of specific glutamine residues to glutamic acid.</text>
</comment>
<dbReference type="Proteomes" id="UP000319148">
    <property type="component" value="Unassembled WGS sequence"/>
</dbReference>
<dbReference type="PIRSF" id="PIRSF000876">
    <property type="entry name" value="RR_chemtxs_CheB"/>
    <property type="match status" value="1"/>
</dbReference>
<keyword evidence="4" id="KW-0963">Cytoplasm</keyword>
<dbReference type="Gene3D" id="3.40.50.2300">
    <property type="match status" value="1"/>
</dbReference>
<evidence type="ECO:0000256" key="4">
    <source>
        <dbReference type="HAMAP-Rule" id="MF_00099"/>
    </source>
</evidence>
<dbReference type="PROSITE" id="PS50122">
    <property type="entry name" value="CHEB"/>
    <property type="match status" value="1"/>
</dbReference>
<dbReference type="InterPro" id="IPR000673">
    <property type="entry name" value="Sig_transdc_resp-reg_Me-estase"/>
</dbReference>
<dbReference type="PANTHER" id="PTHR42872:SF3">
    <property type="entry name" value="PROTEIN-GLUTAMATE METHYLESTERASE_PROTEIN-GLUTAMINE GLUTAMINASE 1"/>
    <property type="match status" value="1"/>
</dbReference>
<evidence type="ECO:0000256" key="5">
    <source>
        <dbReference type="PROSITE-ProRule" id="PRU00050"/>
    </source>
</evidence>
<evidence type="ECO:0000256" key="1">
    <source>
        <dbReference type="ARBA" id="ARBA00022500"/>
    </source>
</evidence>
<dbReference type="CDD" id="cd16432">
    <property type="entry name" value="CheB_Rec"/>
    <property type="match status" value="1"/>
</dbReference>
<gene>
    <name evidence="4" type="primary">cheB</name>
    <name evidence="9" type="ORF">FIV46_07350</name>
</gene>
<comment type="PTM">
    <text evidence="4">Phosphorylated by CheA. Phosphorylation of the N-terminal regulatory domain activates the methylesterase activity.</text>
</comment>
<keyword evidence="4 6" id="KW-0597">Phosphoprotein</keyword>
<dbReference type="GO" id="GO:0005737">
    <property type="term" value="C:cytoplasm"/>
    <property type="evidence" value="ECO:0007669"/>
    <property type="project" value="UniProtKB-SubCell"/>
</dbReference>
<feature type="domain" description="CheB-type methylesterase" evidence="8">
    <location>
        <begin position="167"/>
        <end position="354"/>
    </location>
</feature>
<dbReference type="GO" id="GO:0006935">
    <property type="term" value="P:chemotaxis"/>
    <property type="evidence" value="ECO:0007669"/>
    <property type="project" value="UniProtKB-UniRule"/>
</dbReference>
<dbReference type="InterPro" id="IPR035909">
    <property type="entry name" value="CheB_C"/>
</dbReference>
<dbReference type="SUPFAM" id="SSF52738">
    <property type="entry name" value="Methylesterase CheB, C-terminal domain"/>
    <property type="match status" value="1"/>
</dbReference>
<dbReference type="PANTHER" id="PTHR42872">
    <property type="entry name" value="PROTEIN-GLUTAMATE METHYLESTERASE/PROTEIN-GLUTAMINE GLUTAMINASE"/>
    <property type="match status" value="1"/>
</dbReference>
<dbReference type="EC" id="3.5.1.44" evidence="4"/>
<evidence type="ECO:0000256" key="3">
    <source>
        <dbReference type="ARBA" id="ARBA00048267"/>
    </source>
</evidence>
<evidence type="ECO:0000259" key="7">
    <source>
        <dbReference type="PROSITE" id="PS50110"/>
    </source>
</evidence>
<evidence type="ECO:0000256" key="6">
    <source>
        <dbReference type="PROSITE-ProRule" id="PRU00169"/>
    </source>
</evidence>
<evidence type="ECO:0000313" key="10">
    <source>
        <dbReference type="Proteomes" id="UP000319148"/>
    </source>
</evidence>
<dbReference type="GO" id="GO:0000156">
    <property type="term" value="F:phosphorelay response regulator activity"/>
    <property type="evidence" value="ECO:0007669"/>
    <property type="project" value="InterPro"/>
</dbReference>
<name>A0A501PPI0_9PROT</name>
<dbReference type="NCBIfam" id="NF001965">
    <property type="entry name" value="PRK00742.1"/>
    <property type="match status" value="1"/>
</dbReference>
<keyword evidence="1 4" id="KW-0145">Chemotaxis</keyword>
<dbReference type="CDD" id="cd17541">
    <property type="entry name" value="REC_CheB-like"/>
    <property type="match status" value="1"/>
</dbReference>
<dbReference type="InterPro" id="IPR008248">
    <property type="entry name" value="CheB-like"/>
</dbReference>
<feature type="domain" description="Response regulatory" evidence="7">
    <location>
        <begin position="1"/>
        <end position="117"/>
    </location>
</feature>
<dbReference type="InterPro" id="IPR011006">
    <property type="entry name" value="CheY-like_superfamily"/>
</dbReference>
<organism evidence="9 10">
    <name type="scientific">Emcibacter nanhaiensis</name>
    <dbReference type="NCBI Taxonomy" id="1505037"/>
    <lineage>
        <taxon>Bacteria</taxon>
        <taxon>Pseudomonadati</taxon>
        <taxon>Pseudomonadota</taxon>
        <taxon>Alphaproteobacteria</taxon>
        <taxon>Emcibacterales</taxon>
        <taxon>Emcibacteraceae</taxon>
        <taxon>Emcibacter</taxon>
    </lineage>
</organism>
<dbReference type="RefSeq" id="WP_139939946.1">
    <property type="nucleotide sequence ID" value="NZ_JBHSYP010000003.1"/>
</dbReference>
<dbReference type="EMBL" id="VFIY01000005">
    <property type="protein sequence ID" value="TPD62007.1"/>
    <property type="molecule type" value="Genomic_DNA"/>
</dbReference>
<sequence length="362" mass="38226">MVVDDSAVVRGLIAKWLGDDPSVEVVATASNGEMALKNLAGADPEIVVLDIEMPVMDGLTALPKILEHSNEIQVLMASTLTKRNAEISMRALSMGAADYVSKPETTREVTTSLSFQQELVGKVVNLAAARRLQNGGKVYRGKGSNSLNEDILPQVSSRGVVAKRKMSSSLPRIIGVGSSTGGPQALLKFLNSMKDELRLPVLITQHMPSAFTSILADHLAKATGLPCKQAENGDIIHTGHVYVAPGDYHMIVVNEGGKKVIRLNQDEPENFCRPAVDPMFRSLAKLFGPSVLGVILTGMGHDGLKGSQEIVDAGGTVIAQDEASSIVWGMPGAVSQAGLCSAVLPLDEIGAKVIDITMGEAV</sequence>
<dbReference type="EC" id="3.1.1.61" evidence="4"/>
<dbReference type="AlphaFoldDB" id="A0A501PPI0"/>